<gene>
    <name evidence="1" type="ORF">UFOPK2918_00068</name>
</gene>
<dbReference type="Pfam" id="PF01715">
    <property type="entry name" value="IPPT"/>
    <property type="match status" value="1"/>
</dbReference>
<dbReference type="EMBL" id="CAEZZT010000002">
    <property type="protein sequence ID" value="CAB4767392.1"/>
    <property type="molecule type" value="Genomic_DNA"/>
</dbReference>
<accession>A0A6J6V5A1</accession>
<dbReference type="InterPro" id="IPR027417">
    <property type="entry name" value="P-loop_NTPase"/>
</dbReference>
<name>A0A6J6V5A1_9ZZZZ</name>
<sequence>MWEIGFVEEVDALIGAGITNGRTAQLALGYSQLIAAKNGVLSQDEAKEDTKRATRQYARRQETWFSRDERIQWISQEQPRLETALKHLEKIK</sequence>
<evidence type="ECO:0000313" key="1">
    <source>
        <dbReference type="EMBL" id="CAB4767392.1"/>
    </source>
</evidence>
<dbReference type="Gene3D" id="3.40.50.300">
    <property type="entry name" value="P-loop containing nucleotide triphosphate hydrolases"/>
    <property type="match status" value="1"/>
</dbReference>
<dbReference type="AlphaFoldDB" id="A0A6J6V5A1"/>
<organism evidence="1">
    <name type="scientific">freshwater metagenome</name>
    <dbReference type="NCBI Taxonomy" id="449393"/>
    <lineage>
        <taxon>unclassified sequences</taxon>
        <taxon>metagenomes</taxon>
        <taxon>ecological metagenomes</taxon>
    </lineage>
</organism>
<reference evidence="1" key="1">
    <citation type="submission" date="2020-05" db="EMBL/GenBank/DDBJ databases">
        <authorList>
            <person name="Chiriac C."/>
            <person name="Salcher M."/>
            <person name="Ghai R."/>
            <person name="Kavagutti S V."/>
        </authorList>
    </citation>
    <scope>NUCLEOTIDE SEQUENCE</scope>
</reference>
<proteinExistence type="predicted"/>
<protein>
    <submittedName>
        <fullName evidence="1">Unannotated protein</fullName>
    </submittedName>
</protein>